<proteinExistence type="predicted"/>
<dbReference type="EMBL" id="BK032759">
    <property type="protein sequence ID" value="DAF58913.1"/>
    <property type="molecule type" value="Genomic_DNA"/>
</dbReference>
<sequence length="151" mass="16718">MSIMPRGIFFNDVNTKKNFTLDERNFDAVREVIHKIGGLDNVTGGQNASFNPKGEKAAKIAAKIMAGRAKAAKSKGEKISSNSGVLMRYVSILTVGVESMSLDKCINLTVYQLYDLIERYGLHVGWDLDIKSRLAGGKPDDKPDDWMKDIH</sequence>
<name>A0A8S5T6P2_9CAUD</name>
<organism evidence="1">
    <name type="scientific">Siphoviridae sp. ctxMM9</name>
    <dbReference type="NCBI Taxonomy" id="2827973"/>
    <lineage>
        <taxon>Viruses</taxon>
        <taxon>Duplodnaviria</taxon>
        <taxon>Heunggongvirae</taxon>
        <taxon>Uroviricota</taxon>
        <taxon>Caudoviricetes</taxon>
    </lineage>
</organism>
<protein>
    <submittedName>
        <fullName evidence="1">Uncharacterized protein</fullName>
    </submittedName>
</protein>
<accession>A0A8S5T6P2</accession>
<evidence type="ECO:0000313" key="1">
    <source>
        <dbReference type="EMBL" id="DAF58913.1"/>
    </source>
</evidence>
<reference evidence="1" key="1">
    <citation type="journal article" date="2021" name="Proc. Natl. Acad. Sci. U.S.A.">
        <title>A Catalog of Tens of Thousands of Viruses from Human Metagenomes Reveals Hidden Associations with Chronic Diseases.</title>
        <authorList>
            <person name="Tisza M.J."/>
            <person name="Buck C.B."/>
        </authorList>
    </citation>
    <scope>NUCLEOTIDE SEQUENCE</scope>
    <source>
        <strain evidence="1">CtxMM9</strain>
    </source>
</reference>